<dbReference type="Proteomes" id="UP001597548">
    <property type="component" value="Unassembled WGS sequence"/>
</dbReference>
<dbReference type="RefSeq" id="WP_194509643.1">
    <property type="nucleotide sequence ID" value="NZ_JADILU010000009.1"/>
</dbReference>
<dbReference type="EMBL" id="JBHUOS010000015">
    <property type="protein sequence ID" value="MFD2917554.1"/>
    <property type="molecule type" value="Genomic_DNA"/>
</dbReference>
<dbReference type="Pfam" id="PF02630">
    <property type="entry name" value="SCO1-SenC"/>
    <property type="match status" value="1"/>
</dbReference>
<evidence type="ECO:0000313" key="3">
    <source>
        <dbReference type="Proteomes" id="UP001597548"/>
    </source>
</evidence>
<organism evidence="2 3">
    <name type="scientific">Psychroserpens luteus</name>
    <dbReference type="NCBI Taxonomy" id="1434066"/>
    <lineage>
        <taxon>Bacteria</taxon>
        <taxon>Pseudomonadati</taxon>
        <taxon>Bacteroidota</taxon>
        <taxon>Flavobacteriia</taxon>
        <taxon>Flavobacteriales</taxon>
        <taxon>Flavobacteriaceae</taxon>
        <taxon>Psychroserpens</taxon>
    </lineage>
</organism>
<name>A0ABW5ZWY7_9FLAO</name>
<accession>A0ABW5ZWY7</accession>
<gene>
    <name evidence="2" type="ORF">ACFS29_18020</name>
</gene>
<evidence type="ECO:0000256" key="1">
    <source>
        <dbReference type="ARBA" id="ARBA00010996"/>
    </source>
</evidence>
<reference evidence="3" key="1">
    <citation type="journal article" date="2019" name="Int. J. Syst. Evol. Microbiol.">
        <title>The Global Catalogue of Microorganisms (GCM) 10K type strain sequencing project: providing services to taxonomists for standard genome sequencing and annotation.</title>
        <authorList>
            <consortium name="The Broad Institute Genomics Platform"/>
            <consortium name="The Broad Institute Genome Sequencing Center for Infectious Disease"/>
            <person name="Wu L."/>
            <person name="Ma J."/>
        </authorList>
    </citation>
    <scope>NUCLEOTIDE SEQUENCE [LARGE SCALE GENOMIC DNA]</scope>
    <source>
        <strain evidence="3">KCTC 32514</strain>
    </source>
</reference>
<comment type="caution">
    <text evidence="2">The sequence shown here is derived from an EMBL/GenBank/DDBJ whole genome shotgun (WGS) entry which is preliminary data.</text>
</comment>
<dbReference type="PANTHER" id="PTHR12151">
    <property type="entry name" value="ELECTRON TRANSPORT PROTIN SCO1/SENC FAMILY MEMBER"/>
    <property type="match status" value="1"/>
</dbReference>
<dbReference type="Gene3D" id="3.40.30.10">
    <property type="entry name" value="Glutaredoxin"/>
    <property type="match status" value="1"/>
</dbReference>
<dbReference type="SUPFAM" id="SSF52833">
    <property type="entry name" value="Thioredoxin-like"/>
    <property type="match status" value="1"/>
</dbReference>
<dbReference type="InterPro" id="IPR036249">
    <property type="entry name" value="Thioredoxin-like_sf"/>
</dbReference>
<protein>
    <submittedName>
        <fullName evidence="2">SCO family protein</fullName>
    </submittedName>
</protein>
<dbReference type="PROSITE" id="PS51257">
    <property type="entry name" value="PROKAR_LIPOPROTEIN"/>
    <property type="match status" value="1"/>
</dbReference>
<dbReference type="CDD" id="cd02968">
    <property type="entry name" value="SCO"/>
    <property type="match status" value="1"/>
</dbReference>
<keyword evidence="3" id="KW-1185">Reference proteome</keyword>
<evidence type="ECO:0000313" key="2">
    <source>
        <dbReference type="EMBL" id="MFD2917554.1"/>
    </source>
</evidence>
<dbReference type="InterPro" id="IPR003782">
    <property type="entry name" value="SCO1/SenC"/>
</dbReference>
<comment type="similarity">
    <text evidence="1">Belongs to the SCO1/2 family.</text>
</comment>
<dbReference type="PANTHER" id="PTHR12151:SF25">
    <property type="entry name" value="LINALOOL DEHYDRATASE_ISOMERASE DOMAIN-CONTAINING PROTEIN"/>
    <property type="match status" value="1"/>
</dbReference>
<proteinExistence type="inferred from homology"/>
<sequence>MKIKFLLVVLVVLMSCKNKTPKLPVLSFNYIDGKKELYKIDNFIFTNQDGETVTSSSTEGKVHTMNFFFTSCPSICPPMRIKQQDLAETFSEEKNFKQYSISIDFKNDTVDKLKKHAELHNINSTQWNLLRAPSEEKLEDIASVLKTNFKPNEDGTDFYHSSYVALIDKEQYIRGFYNILLDEEVTLLKRDIESLLD</sequence>